<comment type="caution">
    <text evidence="4">The sequence shown here is derived from an EMBL/GenBank/DDBJ whole genome shotgun (WGS) entry which is preliminary data.</text>
</comment>
<dbReference type="Gene3D" id="3.40.50.2300">
    <property type="match status" value="2"/>
</dbReference>
<name>A0ABV7CQE2_9GAMM</name>
<proteinExistence type="inferred from homology"/>
<evidence type="ECO:0000256" key="1">
    <source>
        <dbReference type="ARBA" id="ARBA00010062"/>
    </source>
</evidence>
<reference evidence="5" key="1">
    <citation type="journal article" date="2019" name="Int. J. Syst. Evol. Microbiol.">
        <title>The Global Catalogue of Microorganisms (GCM) 10K type strain sequencing project: providing services to taxonomists for standard genome sequencing and annotation.</title>
        <authorList>
            <consortium name="The Broad Institute Genomics Platform"/>
            <consortium name="The Broad Institute Genome Sequencing Center for Infectious Disease"/>
            <person name="Wu L."/>
            <person name="Ma J."/>
        </authorList>
    </citation>
    <scope>NUCLEOTIDE SEQUENCE [LARGE SCALE GENOMIC DNA]</scope>
    <source>
        <strain evidence="5">KCTC 42730</strain>
    </source>
</reference>
<comment type="similarity">
    <text evidence="1">Belongs to the leucine-binding protein family.</text>
</comment>
<dbReference type="CDD" id="cd19978">
    <property type="entry name" value="PBP1_ABC_ligand_binding-like"/>
    <property type="match status" value="1"/>
</dbReference>
<evidence type="ECO:0000313" key="5">
    <source>
        <dbReference type="Proteomes" id="UP001595453"/>
    </source>
</evidence>
<sequence>MLIACGANLPSFAAEIRLGMSAAFEGPAKEIGIQLREGAALYFDAMNAQGGINQQTIRLIALDDGYEPQKTILNSKAFIHQYKVHALFTYMGTPTTWAIKSLLEYSKVPLITPFTGADFLRSPESFRVVNLRASYQQEAEEQIQFLVNEHGKQRIALFIQADEFGLTMEKSLVKVLAQHHLQPVLISRFRRNTEDIDKALRKILQSDAQAIAMVGTYSPLAEFVNKAGKANPALIYTTVSFASSIELYRRITQPVTLMSSEVMPDPSKCKTALCASFQKLAQTKSVKPTRLAFEGFVNAYLTSKAIEQCEAPLQQSCLYAQLQTIRKSDRNIVSMFGSAENENNFVVFRSNYQ</sequence>
<evidence type="ECO:0000259" key="3">
    <source>
        <dbReference type="Pfam" id="PF13458"/>
    </source>
</evidence>
<keyword evidence="2" id="KW-0732">Signal</keyword>
<dbReference type="EMBL" id="JBHRSD010000048">
    <property type="protein sequence ID" value="MFC3034887.1"/>
    <property type="molecule type" value="Genomic_DNA"/>
</dbReference>
<dbReference type="PANTHER" id="PTHR47235">
    <property type="entry name" value="BLR6548 PROTEIN"/>
    <property type="match status" value="1"/>
</dbReference>
<dbReference type="PANTHER" id="PTHR47235:SF1">
    <property type="entry name" value="BLR6548 PROTEIN"/>
    <property type="match status" value="1"/>
</dbReference>
<evidence type="ECO:0000313" key="4">
    <source>
        <dbReference type="EMBL" id="MFC3034887.1"/>
    </source>
</evidence>
<gene>
    <name evidence="4" type="ORF">ACFOEE_20470</name>
</gene>
<dbReference type="InterPro" id="IPR028082">
    <property type="entry name" value="Peripla_BP_I"/>
</dbReference>
<dbReference type="RefSeq" id="WP_377129005.1">
    <property type="nucleotide sequence ID" value="NZ_JBHRSD010000048.1"/>
</dbReference>
<feature type="domain" description="Leucine-binding protein" evidence="3">
    <location>
        <begin position="15"/>
        <end position="326"/>
    </location>
</feature>
<evidence type="ECO:0000256" key="2">
    <source>
        <dbReference type="ARBA" id="ARBA00022729"/>
    </source>
</evidence>
<dbReference type="Proteomes" id="UP001595453">
    <property type="component" value="Unassembled WGS sequence"/>
</dbReference>
<protein>
    <submittedName>
        <fullName evidence="4">ABC transporter substrate-binding protein</fullName>
    </submittedName>
</protein>
<keyword evidence="5" id="KW-1185">Reference proteome</keyword>
<dbReference type="InterPro" id="IPR028081">
    <property type="entry name" value="Leu-bd"/>
</dbReference>
<dbReference type="SUPFAM" id="SSF53822">
    <property type="entry name" value="Periplasmic binding protein-like I"/>
    <property type="match status" value="1"/>
</dbReference>
<accession>A0ABV7CQE2</accession>
<dbReference type="Pfam" id="PF13458">
    <property type="entry name" value="Peripla_BP_6"/>
    <property type="match status" value="1"/>
</dbReference>
<organism evidence="4 5">
    <name type="scientific">Pseudoalteromonas fenneropenaei</name>
    <dbReference type="NCBI Taxonomy" id="1737459"/>
    <lineage>
        <taxon>Bacteria</taxon>
        <taxon>Pseudomonadati</taxon>
        <taxon>Pseudomonadota</taxon>
        <taxon>Gammaproteobacteria</taxon>
        <taxon>Alteromonadales</taxon>
        <taxon>Pseudoalteromonadaceae</taxon>
        <taxon>Pseudoalteromonas</taxon>
    </lineage>
</organism>